<proteinExistence type="predicted"/>
<organism evidence="1 2">
    <name type="scientific">Calidithermus roseus</name>
    <dbReference type="NCBI Taxonomy" id="1644118"/>
    <lineage>
        <taxon>Bacteria</taxon>
        <taxon>Thermotogati</taxon>
        <taxon>Deinococcota</taxon>
        <taxon>Deinococci</taxon>
        <taxon>Thermales</taxon>
        <taxon>Thermaceae</taxon>
        <taxon>Calidithermus</taxon>
    </lineage>
</organism>
<keyword evidence="1" id="KW-0413">Isomerase</keyword>
<dbReference type="AlphaFoldDB" id="A0A399EUT6"/>
<gene>
    <name evidence="1" type="primary">rhaM</name>
    <name evidence="1" type="ORF">Mrose_01385</name>
</gene>
<dbReference type="GO" id="GO:0062192">
    <property type="term" value="F:L-rhamnose mutarotase activity"/>
    <property type="evidence" value="ECO:0007669"/>
    <property type="project" value="UniProtKB-EC"/>
</dbReference>
<dbReference type="EMBL" id="QWLA01000021">
    <property type="protein sequence ID" value="RIH87246.1"/>
    <property type="molecule type" value="Genomic_DNA"/>
</dbReference>
<dbReference type="Gene3D" id="3.30.70.100">
    <property type="match status" value="1"/>
</dbReference>
<name>A0A399EUT6_9DEIN</name>
<dbReference type="PANTHER" id="PTHR34389:SF2">
    <property type="entry name" value="L-RHAMNOSE MUTAROTASE"/>
    <property type="match status" value="1"/>
</dbReference>
<keyword evidence="2" id="KW-1185">Reference proteome</keyword>
<accession>A0A399EUT6</accession>
<evidence type="ECO:0000313" key="1">
    <source>
        <dbReference type="EMBL" id="RIH87246.1"/>
    </source>
</evidence>
<comment type="caution">
    <text evidence="1">The sequence shown here is derived from an EMBL/GenBank/DDBJ whole genome shotgun (WGS) entry which is preliminary data.</text>
</comment>
<dbReference type="RefSeq" id="WP_119276817.1">
    <property type="nucleotide sequence ID" value="NZ_QWLA01000021.1"/>
</dbReference>
<dbReference type="InterPro" id="IPR008000">
    <property type="entry name" value="Rham/fucose_mutarotase"/>
</dbReference>
<sequence>MQRIGMVIRVKPEKLEEYKRLHADPWPGVLETLRRVGVRNYSIFHHAGLLFGYLEFHGESWEEAQKQIAADPLTQEWWKLTDPCQEPLPTRQEEEWWARMEQVFLME</sequence>
<dbReference type="SUPFAM" id="SSF54909">
    <property type="entry name" value="Dimeric alpha+beta barrel"/>
    <property type="match status" value="1"/>
</dbReference>
<dbReference type="Proteomes" id="UP000265341">
    <property type="component" value="Unassembled WGS sequence"/>
</dbReference>
<dbReference type="Pfam" id="PF05336">
    <property type="entry name" value="rhaM"/>
    <property type="match status" value="1"/>
</dbReference>
<dbReference type="PANTHER" id="PTHR34389">
    <property type="entry name" value="L-RHAMNOSE MUTAROTASE"/>
    <property type="match status" value="1"/>
</dbReference>
<dbReference type="OrthoDB" id="9799608at2"/>
<dbReference type="InterPro" id="IPR011008">
    <property type="entry name" value="Dimeric_a/b-barrel"/>
</dbReference>
<dbReference type="EC" id="5.1.3.32" evidence="1"/>
<reference evidence="1 2" key="1">
    <citation type="submission" date="2018-08" db="EMBL/GenBank/DDBJ databases">
        <title>Meiothermus roseus NBRC 110900 genome sequencing project.</title>
        <authorList>
            <person name="Da Costa M.S."/>
            <person name="Albuquerque L."/>
            <person name="Raposo P."/>
            <person name="Froufe H.J.C."/>
            <person name="Barroso C.S."/>
            <person name="Egas C."/>
        </authorList>
    </citation>
    <scope>NUCLEOTIDE SEQUENCE [LARGE SCALE GENOMIC DNA]</scope>
    <source>
        <strain evidence="1 2">NBRC 110900</strain>
    </source>
</reference>
<protein>
    <submittedName>
        <fullName evidence="1">L-rhamnose mutarotase</fullName>
        <ecNumber evidence="1">5.1.3.32</ecNumber>
    </submittedName>
</protein>
<evidence type="ECO:0000313" key="2">
    <source>
        <dbReference type="Proteomes" id="UP000265341"/>
    </source>
</evidence>